<dbReference type="Gene3D" id="3.40.50.300">
    <property type="entry name" value="P-loop containing nucleotide triphosphate hydrolases"/>
    <property type="match status" value="1"/>
</dbReference>
<dbReference type="SUPFAM" id="SSF52540">
    <property type="entry name" value="P-loop containing nucleoside triphosphate hydrolases"/>
    <property type="match status" value="1"/>
</dbReference>
<protein>
    <submittedName>
        <fullName evidence="1">Polysaccharide biosynthesis protein</fullName>
    </submittedName>
</protein>
<gene>
    <name evidence="1" type="ORF">E1832_04990</name>
</gene>
<comment type="caution">
    <text evidence="1">The sequence shown here is derived from an EMBL/GenBank/DDBJ whole genome shotgun (WGS) entry which is preliminary data.</text>
</comment>
<dbReference type="OrthoDB" id="7540582at2"/>
<dbReference type="Proteomes" id="UP000295301">
    <property type="component" value="Unassembled WGS sequence"/>
</dbReference>
<proteinExistence type="predicted"/>
<keyword evidence="2" id="KW-1185">Reference proteome</keyword>
<reference evidence="1 2" key="1">
    <citation type="submission" date="2019-03" db="EMBL/GenBank/DDBJ databases">
        <title>Ruegeria lutea sp. nov., a novel strain, isolated from marine sediment, the Masan Bay, South Korea.</title>
        <authorList>
            <person name="Kim J."/>
            <person name="Kim D.-Y."/>
            <person name="Lee S.-S."/>
        </authorList>
    </citation>
    <scope>NUCLEOTIDE SEQUENCE [LARGE SCALE GENOMIC DNA]</scope>
    <source>
        <strain evidence="1 2">318-1</strain>
    </source>
</reference>
<dbReference type="RefSeq" id="WP_133358633.1">
    <property type="nucleotide sequence ID" value="NZ_SMUV01000052.1"/>
</dbReference>
<name>A0A4R5VF60_9RHOB</name>
<evidence type="ECO:0000313" key="2">
    <source>
        <dbReference type="Proteomes" id="UP000295301"/>
    </source>
</evidence>
<dbReference type="EMBL" id="SMUV01000052">
    <property type="protein sequence ID" value="TDK50901.1"/>
    <property type="molecule type" value="Genomic_DNA"/>
</dbReference>
<dbReference type="AlphaFoldDB" id="A0A4R5VF60"/>
<sequence>MEVILHIGMGKTGTSSIQTALANSGGQLAERGYSYLGMWFDLIEPRFHGIAGQGAFFQSAPEEMKDHARKFLAALREKAAQSGVNRFILSNEDIYAGVCQIAPFVSELRQHAAVRLIAYVRDPYEWLPSAYSQWAIFHKLHPGRIQSYQEFSRHIVKVYSGFQLWEADFHDILTVRPFMKSGNVVEDFSAVLGLPLEVPEQRMLEQIDVAEGVLRAIYNDRLRDGVVPEVFQNAFRGVNFSKTPRVEEILDRSFSYQDTGQVILENKHLFEFINEKFSIDFTRQVHTPPAPPDAAAARERLLEHVLQIVVQQADRITELERAVTRLQNEQVKP</sequence>
<accession>A0A4R5VF60</accession>
<evidence type="ECO:0000313" key="1">
    <source>
        <dbReference type="EMBL" id="TDK50901.1"/>
    </source>
</evidence>
<dbReference type="InterPro" id="IPR027417">
    <property type="entry name" value="P-loop_NTPase"/>
</dbReference>
<organism evidence="1 2">
    <name type="scientific">Antarcticimicrobium luteum</name>
    <dbReference type="NCBI Taxonomy" id="2547397"/>
    <lineage>
        <taxon>Bacteria</taxon>
        <taxon>Pseudomonadati</taxon>
        <taxon>Pseudomonadota</taxon>
        <taxon>Alphaproteobacteria</taxon>
        <taxon>Rhodobacterales</taxon>
        <taxon>Paracoccaceae</taxon>
        <taxon>Antarcticimicrobium</taxon>
    </lineage>
</organism>